<dbReference type="InterPro" id="IPR052050">
    <property type="entry name" value="SecEffector_AnkRepeat"/>
</dbReference>
<sequence length="279" mass="31871">MLNSTTQSDQILKDGIKTVKWKTSLSYLFESLLGLCLRSCDRPQDVLLLIDEFLVDFSNQTPFNQACDHGESVKVLEFLLEQCLTDWKVAASKAAQNGHVYIFHWMKTMRQHCRDPSLNELEEVVIHAARSGYLEIVELLDKLGIRKVLGDAIKKAVEGGHLNVVKWLYNHVKNPPLVRLICAAVGVGHYAACDHAVDNGHLDVVQWLYENHYQRSSQRSKNRAAADGHMEVIKWLSTRHNVVCGEDIFSKISSLDVMKWMKRCMASITYFLVENEPWM</sequence>
<dbReference type="SUPFAM" id="SSF48403">
    <property type="entry name" value="Ankyrin repeat"/>
    <property type="match status" value="1"/>
</dbReference>
<keyword evidence="2" id="KW-1185">Reference proteome</keyword>
<evidence type="ECO:0008006" key="3">
    <source>
        <dbReference type="Google" id="ProtNLM"/>
    </source>
</evidence>
<dbReference type="PANTHER" id="PTHR46586:SF3">
    <property type="entry name" value="ANKYRIN REPEAT-CONTAINING PROTEIN"/>
    <property type="match status" value="1"/>
</dbReference>
<dbReference type="PANTHER" id="PTHR46586">
    <property type="entry name" value="ANKYRIN REPEAT-CONTAINING PROTEIN"/>
    <property type="match status" value="1"/>
</dbReference>
<gene>
    <name evidence="1" type="ORF">PHMEG_00033528</name>
</gene>
<organism evidence="1 2">
    <name type="scientific">Phytophthora megakarya</name>
    <dbReference type="NCBI Taxonomy" id="4795"/>
    <lineage>
        <taxon>Eukaryota</taxon>
        <taxon>Sar</taxon>
        <taxon>Stramenopiles</taxon>
        <taxon>Oomycota</taxon>
        <taxon>Peronosporomycetes</taxon>
        <taxon>Peronosporales</taxon>
        <taxon>Peronosporaceae</taxon>
        <taxon>Phytophthora</taxon>
    </lineage>
</organism>
<dbReference type="Proteomes" id="UP000198211">
    <property type="component" value="Unassembled WGS sequence"/>
</dbReference>
<dbReference type="STRING" id="4795.A0A225USW2"/>
<accession>A0A225USW2</accession>
<comment type="caution">
    <text evidence="1">The sequence shown here is derived from an EMBL/GenBank/DDBJ whole genome shotgun (WGS) entry which is preliminary data.</text>
</comment>
<dbReference type="OrthoDB" id="88801at2759"/>
<dbReference type="InterPro" id="IPR036770">
    <property type="entry name" value="Ankyrin_rpt-contain_sf"/>
</dbReference>
<reference evidence="2" key="1">
    <citation type="submission" date="2017-03" db="EMBL/GenBank/DDBJ databases">
        <title>Phytopthora megakarya and P. palmivora, two closely related causual agents of cacao black pod achieved similar genome size and gene model numbers by different mechanisms.</title>
        <authorList>
            <person name="Ali S."/>
            <person name="Shao J."/>
            <person name="Larry D.J."/>
            <person name="Kronmiller B."/>
            <person name="Shen D."/>
            <person name="Strem M.D."/>
            <person name="Melnick R.L."/>
            <person name="Guiltinan M.J."/>
            <person name="Tyler B.M."/>
            <person name="Meinhardt L.W."/>
            <person name="Bailey B.A."/>
        </authorList>
    </citation>
    <scope>NUCLEOTIDE SEQUENCE [LARGE SCALE GENOMIC DNA]</scope>
    <source>
        <strain evidence="2">zdho120</strain>
    </source>
</reference>
<name>A0A225USW2_9STRA</name>
<proteinExistence type="predicted"/>
<protein>
    <recommendedName>
        <fullName evidence="3">Ankyrin repeat-containing domain</fullName>
    </recommendedName>
</protein>
<dbReference type="AlphaFoldDB" id="A0A225USW2"/>
<dbReference type="EMBL" id="NBNE01011892">
    <property type="protein sequence ID" value="OWY96255.1"/>
    <property type="molecule type" value="Genomic_DNA"/>
</dbReference>
<evidence type="ECO:0000313" key="1">
    <source>
        <dbReference type="EMBL" id="OWY96255.1"/>
    </source>
</evidence>
<evidence type="ECO:0000313" key="2">
    <source>
        <dbReference type="Proteomes" id="UP000198211"/>
    </source>
</evidence>
<dbReference type="Gene3D" id="1.25.40.20">
    <property type="entry name" value="Ankyrin repeat-containing domain"/>
    <property type="match status" value="1"/>
</dbReference>